<feature type="non-terminal residue" evidence="2">
    <location>
        <position position="369"/>
    </location>
</feature>
<dbReference type="InterPro" id="IPR050767">
    <property type="entry name" value="Sel1_AlgK"/>
</dbReference>
<proteinExistence type="inferred from homology"/>
<dbReference type="EMBL" id="CAJNNV010016672">
    <property type="protein sequence ID" value="CAE8604605.1"/>
    <property type="molecule type" value="Genomic_DNA"/>
</dbReference>
<dbReference type="OrthoDB" id="27934at2759"/>
<dbReference type="InterPro" id="IPR011990">
    <property type="entry name" value="TPR-like_helical_dom_sf"/>
</dbReference>
<evidence type="ECO:0000256" key="1">
    <source>
        <dbReference type="ARBA" id="ARBA00038101"/>
    </source>
</evidence>
<evidence type="ECO:0000313" key="2">
    <source>
        <dbReference type="EMBL" id="CAE8604605.1"/>
    </source>
</evidence>
<dbReference type="AlphaFoldDB" id="A0A813EV37"/>
<gene>
    <name evidence="2" type="ORF">PGLA1383_LOCUS22756</name>
</gene>
<evidence type="ECO:0000313" key="3">
    <source>
        <dbReference type="Proteomes" id="UP000654075"/>
    </source>
</evidence>
<dbReference type="OMA" id="YEMSADQ"/>
<dbReference type="SMART" id="SM00671">
    <property type="entry name" value="SEL1"/>
    <property type="match status" value="4"/>
</dbReference>
<sequence length="369" mass="39668">MALLGYMHCLGLGVVKNLDTAHAYFASSALQDDAMGHNGLGFIYFHGTSGVQQDHAAAYKHFNASAYGGSADGMFNLASLYLTGSGVTQSFQRSALWYTQALDRGHTPAAYTLAVMHLNGVGTVRNCKMAVDLLKKVCERGSWVSNKLREAHDLQREGRNEAAAWLFLRLAEAGHEVAQMNVAHLLDTGAAQFLQAPSAQNASGGNASLHQDEVRAAGRIHAQRHYELSAEQGNALAELRLGDFAYYGWGLSLDDGPEDLDDDLSEVSSELKLVRQEADLELAVAHYRRTAAMRITGQWMQLCGGAQTTRAMKRIYNIIMFALLAVGFAGDIPDARVPKEVAAGDSVVEAAEVLAALDAEVKAAAAKEA</sequence>
<comment type="caution">
    <text evidence="2">The sequence shown here is derived from an EMBL/GenBank/DDBJ whole genome shotgun (WGS) entry which is preliminary data.</text>
</comment>
<dbReference type="Proteomes" id="UP000654075">
    <property type="component" value="Unassembled WGS sequence"/>
</dbReference>
<dbReference type="PANTHER" id="PTHR11102:SF147">
    <property type="entry name" value="SEL1L ADAPTOR SUBUNIT OF ERAD E3 UBIQUITIN LIGASE"/>
    <property type="match status" value="1"/>
</dbReference>
<dbReference type="PANTHER" id="PTHR11102">
    <property type="entry name" value="SEL-1-LIKE PROTEIN"/>
    <property type="match status" value="1"/>
</dbReference>
<name>A0A813EV37_POLGL</name>
<protein>
    <submittedName>
        <fullName evidence="2">Uncharacterized protein</fullName>
    </submittedName>
</protein>
<dbReference type="Pfam" id="PF08238">
    <property type="entry name" value="Sel1"/>
    <property type="match status" value="5"/>
</dbReference>
<accession>A0A813EV37</accession>
<dbReference type="Gene3D" id="1.25.40.10">
    <property type="entry name" value="Tetratricopeptide repeat domain"/>
    <property type="match status" value="1"/>
</dbReference>
<organism evidence="2 3">
    <name type="scientific">Polarella glacialis</name>
    <name type="common">Dinoflagellate</name>
    <dbReference type="NCBI Taxonomy" id="89957"/>
    <lineage>
        <taxon>Eukaryota</taxon>
        <taxon>Sar</taxon>
        <taxon>Alveolata</taxon>
        <taxon>Dinophyceae</taxon>
        <taxon>Suessiales</taxon>
        <taxon>Suessiaceae</taxon>
        <taxon>Polarella</taxon>
    </lineage>
</organism>
<keyword evidence="3" id="KW-1185">Reference proteome</keyword>
<reference evidence="2" key="1">
    <citation type="submission" date="2021-02" db="EMBL/GenBank/DDBJ databases">
        <authorList>
            <person name="Dougan E. K."/>
            <person name="Rhodes N."/>
            <person name="Thang M."/>
            <person name="Chan C."/>
        </authorList>
    </citation>
    <scope>NUCLEOTIDE SEQUENCE</scope>
</reference>
<dbReference type="InterPro" id="IPR006597">
    <property type="entry name" value="Sel1-like"/>
</dbReference>
<dbReference type="SUPFAM" id="SSF81901">
    <property type="entry name" value="HCP-like"/>
    <property type="match status" value="1"/>
</dbReference>
<comment type="similarity">
    <text evidence="1">Belongs to the sel-1 family.</text>
</comment>